<dbReference type="Pfam" id="PF00892">
    <property type="entry name" value="EamA"/>
    <property type="match status" value="2"/>
</dbReference>
<accession>A0A5B2XJ35</accession>
<evidence type="ECO:0000313" key="8">
    <source>
        <dbReference type="EMBL" id="KAA2263276.1"/>
    </source>
</evidence>
<reference evidence="8 9" key="2">
    <citation type="submission" date="2019-09" db="EMBL/GenBank/DDBJ databases">
        <authorList>
            <person name="Jin C."/>
        </authorList>
    </citation>
    <scope>NUCLEOTIDE SEQUENCE [LARGE SCALE GENOMIC DNA]</scope>
    <source>
        <strain evidence="8 9">AN110305</strain>
    </source>
</reference>
<sequence length="302" mass="30317">MAALIVGGSVPVTGLLNDYPLLTGQAIRYAIGALALYGWLRLRDRRRRSPSGGATASASTLPRLTGRDVFALLGMVGAGMVGFNAAVLYGQRYATPGLVAAVLGASPLVLAIAVPALRRRWPSPAALVGAVLVIGGVAVLTGGGSWHGPGLALALLTLACEVMFTLCAAGMVARHGAVETSTWSCIVAAVGESALGTVFGGWRMPTGTEAAALLVLGFVVTALAFGCWYTGVSVLGADRAGVLIGLMPVSGLAVSVLLGAQQLTMVAALGAATVTAGCVVGLRSIGRANEHGPARVRACSDT</sequence>
<keyword evidence="4 6" id="KW-1133">Transmembrane helix</keyword>
<proteinExistence type="inferred from homology"/>
<keyword evidence="5 6" id="KW-0472">Membrane</keyword>
<dbReference type="EMBL" id="VUOB01000018">
    <property type="protein sequence ID" value="KAA2263276.1"/>
    <property type="molecule type" value="Genomic_DNA"/>
</dbReference>
<feature type="transmembrane region" description="Helical" evidence="6">
    <location>
        <begin position="69"/>
        <end position="87"/>
    </location>
</feature>
<evidence type="ECO:0000256" key="5">
    <source>
        <dbReference type="ARBA" id="ARBA00023136"/>
    </source>
</evidence>
<feature type="domain" description="EamA" evidence="7">
    <location>
        <begin position="149"/>
        <end position="280"/>
    </location>
</feature>
<dbReference type="GO" id="GO:0016020">
    <property type="term" value="C:membrane"/>
    <property type="evidence" value="ECO:0007669"/>
    <property type="project" value="UniProtKB-SubCell"/>
</dbReference>
<feature type="transmembrane region" description="Helical" evidence="6">
    <location>
        <begin position="266"/>
        <end position="285"/>
    </location>
</feature>
<evidence type="ECO:0000256" key="3">
    <source>
        <dbReference type="ARBA" id="ARBA00022692"/>
    </source>
</evidence>
<evidence type="ECO:0000256" key="1">
    <source>
        <dbReference type="ARBA" id="ARBA00004141"/>
    </source>
</evidence>
<dbReference type="InterPro" id="IPR000620">
    <property type="entry name" value="EamA_dom"/>
</dbReference>
<dbReference type="InterPro" id="IPR050638">
    <property type="entry name" value="AA-Vitamin_Transporters"/>
</dbReference>
<feature type="transmembrane region" description="Helical" evidence="6">
    <location>
        <begin position="93"/>
        <end position="114"/>
    </location>
</feature>
<feature type="transmembrane region" description="Helical" evidence="6">
    <location>
        <begin position="241"/>
        <end position="260"/>
    </location>
</feature>
<organism evidence="8 9">
    <name type="scientific">Solihabitans fulvus</name>
    <dbReference type="NCBI Taxonomy" id="1892852"/>
    <lineage>
        <taxon>Bacteria</taxon>
        <taxon>Bacillati</taxon>
        <taxon>Actinomycetota</taxon>
        <taxon>Actinomycetes</taxon>
        <taxon>Pseudonocardiales</taxon>
        <taxon>Pseudonocardiaceae</taxon>
        <taxon>Solihabitans</taxon>
    </lineage>
</organism>
<protein>
    <submittedName>
        <fullName evidence="8">DMT family transporter</fullName>
    </submittedName>
</protein>
<evidence type="ECO:0000256" key="4">
    <source>
        <dbReference type="ARBA" id="ARBA00022989"/>
    </source>
</evidence>
<evidence type="ECO:0000259" key="7">
    <source>
        <dbReference type="Pfam" id="PF00892"/>
    </source>
</evidence>
<reference evidence="8 9" key="1">
    <citation type="submission" date="2019-09" db="EMBL/GenBank/DDBJ databases">
        <title>Goodfellowia gen. nov., a new genus of the Pseudonocardineae related to Actinoalloteichus, containing Goodfellowia coeruleoviolacea gen. nov., comb. nov. gen. nov., comb. nov.</title>
        <authorList>
            <person name="Labeda D."/>
        </authorList>
    </citation>
    <scope>NUCLEOTIDE SEQUENCE [LARGE SCALE GENOMIC DNA]</scope>
    <source>
        <strain evidence="8 9">AN110305</strain>
    </source>
</reference>
<comment type="subcellular location">
    <subcellularLocation>
        <location evidence="1">Membrane</location>
        <topology evidence="1">Multi-pass membrane protein</topology>
    </subcellularLocation>
</comment>
<dbReference type="PANTHER" id="PTHR32322">
    <property type="entry name" value="INNER MEMBRANE TRANSPORTER"/>
    <property type="match status" value="1"/>
</dbReference>
<feature type="domain" description="EamA" evidence="7">
    <location>
        <begin position="2"/>
        <end position="141"/>
    </location>
</feature>
<feature type="transmembrane region" description="Helical" evidence="6">
    <location>
        <begin position="126"/>
        <end position="146"/>
    </location>
</feature>
<dbReference type="SUPFAM" id="SSF103481">
    <property type="entry name" value="Multidrug resistance efflux transporter EmrE"/>
    <property type="match status" value="2"/>
</dbReference>
<comment type="caution">
    <text evidence="8">The sequence shown here is derived from an EMBL/GenBank/DDBJ whole genome shotgun (WGS) entry which is preliminary data.</text>
</comment>
<keyword evidence="9" id="KW-1185">Reference proteome</keyword>
<evidence type="ECO:0000256" key="2">
    <source>
        <dbReference type="ARBA" id="ARBA00007362"/>
    </source>
</evidence>
<dbReference type="Proteomes" id="UP000323454">
    <property type="component" value="Unassembled WGS sequence"/>
</dbReference>
<dbReference type="InterPro" id="IPR037185">
    <property type="entry name" value="EmrE-like"/>
</dbReference>
<comment type="similarity">
    <text evidence="2">Belongs to the EamA transporter family.</text>
</comment>
<feature type="transmembrane region" description="Helical" evidence="6">
    <location>
        <begin position="19"/>
        <end position="40"/>
    </location>
</feature>
<evidence type="ECO:0000313" key="9">
    <source>
        <dbReference type="Proteomes" id="UP000323454"/>
    </source>
</evidence>
<dbReference type="PANTHER" id="PTHR32322:SF2">
    <property type="entry name" value="EAMA DOMAIN-CONTAINING PROTEIN"/>
    <property type="match status" value="1"/>
</dbReference>
<feature type="transmembrane region" description="Helical" evidence="6">
    <location>
        <begin position="152"/>
        <end position="173"/>
    </location>
</feature>
<name>A0A5B2XJ35_9PSEU</name>
<feature type="transmembrane region" description="Helical" evidence="6">
    <location>
        <begin position="185"/>
        <end position="204"/>
    </location>
</feature>
<dbReference type="AlphaFoldDB" id="A0A5B2XJ35"/>
<feature type="transmembrane region" description="Helical" evidence="6">
    <location>
        <begin position="210"/>
        <end position="229"/>
    </location>
</feature>
<keyword evidence="3 6" id="KW-0812">Transmembrane</keyword>
<dbReference type="OrthoDB" id="5150004at2"/>
<evidence type="ECO:0000256" key="6">
    <source>
        <dbReference type="SAM" id="Phobius"/>
    </source>
</evidence>
<gene>
    <name evidence="8" type="ORF">F0L68_10395</name>
</gene>